<dbReference type="InterPro" id="IPR050900">
    <property type="entry name" value="Transposase_IS3/IS150/IS904"/>
</dbReference>
<dbReference type="PROSITE" id="PS50994">
    <property type="entry name" value="INTEGRASE"/>
    <property type="match status" value="1"/>
</dbReference>
<keyword evidence="3" id="KW-1185">Reference proteome</keyword>
<comment type="caution">
    <text evidence="2">The sequence shown here is derived from an EMBL/GenBank/DDBJ whole genome shotgun (WGS) entry which is preliminary data.</text>
</comment>
<dbReference type="OrthoDB" id="9816028at2"/>
<name>A0A2P7NRR3_9PROT</name>
<protein>
    <recommendedName>
        <fullName evidence="1">Integrase catalytic domain-containing protein</fullName>
    </recommendedName>
</protein>
<dbReference type="Pfam" id="PF00665">
    <property type="entry name" value="rve"/>
    <property type="match status" value="1"/>
</dbReference>
<dbReference type="InterPro" id="IPR001584">
    <property type="entry name" value="Integrase_cat-core"/>
</dbReference>
<dbReference type="EMBL" id="PXXU01000069">
    <property type="protein sequence ID" value="PSJ16127.1"/>
    <property type="molecule type" value="Genomic_DNA"/>
</dbReference>
<dbReference type="Gene3D" id="3.30.420.10">
    <property type="entry name" value="Ribonuclease H-like superfamily/Ribonuclease H"/>
    <property type="match status" value="1"/>
</dbReference>
<accession>A0A2P7NRR3</accession>
<feature type="domain" description="Integrase catalytic" evidence="1">
    <location>
        <begin position="8"/>
        <end position="96"/>
    </location>
</feature>
<dbReference type="GO" id="GO:0015074">
    <property type="term" value="P:DNA integration"/>
    <property type="evidence" value="ECO:0007669"/>
    <property type="project" value="InterPro"/>
</dbReference>
<organism evidence="2 3">
    <name type="scientific">Nitrosomonas supralitoralis</name>
    <dbReference type="NCBI Taxonomy" id="2116706"/>
    <lineage>
        <taxon>Bacteria</taxon>
        <taxon>Pseudomonadati</taxon>
        <taxon>Pseudomonadota</taxon>
        <taxon>Betaproteobacteria</taxon>
        <taxon>Nitrosomonadales</taxon>
        <taxon>Nitrosomonadaceae</taxon>
        <taxon>Nitrosomonas</taxon>
    </lineage>
</organism>
<evidence type="ECO:0000313" key="3">
    <source>
        <dbReference type="Proteomes" id="UP000241912"/>
    </source>
</evidence>
<evidence type="ECO:0000259" key="1">
    <source>
        <dbReference type="PROSITE" id="PS50994"/>
    </source>
</evidence>
<sequence>MSKQYQAHPVYPYLLRNLSIARSNHVWAADITYIPINRGFVYLPSVIDWARRRVLLWRLSSTLTADFCIETVQEARNKHGKLDIFNTDSKKRWIQV</sequence>
<dbReference type="Proteomes" id="UP000241912">
    <property type="component" value="Unassembled WGS sequence"/>
</dbReference>
<dbReference type="InterPro" id="IPR012337">
    <property type="entry name" value="RNaseH-like_sf"/>
</dbReference>
<reference evidence="2 3" key="1">
    <citation type="submission" date="2018-03" db="EMBL/GenBank/DDBJ databases">
        <title>Draft genome of Nitrosomonas supralitoralis APG5.</title>
        <authorList>
            <person name="Urakawa H."/>
            <person name="Lopez J.V."/>
        </authorList>
    </citation>
    <scope>NUCLEOTIDE SEQUENCE [LARGE SCALE GENOMIC DNA]</scope>
    <source>
        <strain evidence="2 3">APG5</strain>
    </source>
</reference>
<dbReference type="InterPro" id="IPR036397">
    <property type="entry name" value="RNaseH_sf"/>
</dbReference>
<dbReference type="PANTHER" id="PTHR46889">
    <property type="entry name" value="TRANSPOSASE INSF FOR INSERTION SEQUENCE IS3B-RELATED"/>
    <property type="match status" value="1"/>
</dbReference>
<evidence type="ECO:0000313" key="2">
    <source>
        <dbReference type="EMBL" id="PSJ16127.1"/>
    </source>
</evidence>
<proteinExistence type="predicted"/>
<dbReference type="SUPFAM" id="SSF53098">
    <property type="entry name" value="Ribonuclease H-like"/>
    <property type="match status" value="1"/>
</dbReference>
<dbReference type="GO" id="GO:0003676">
    <property type="term" value="F:nucleic acid binding"/>
    <property type="evidence" value="ECO:0007669"/>
    <property type="project" value="InterPro"/>
</dbReference>
<gene>
    <name evidence="2" type="ORF">C7H79_15130</name>
</gene>
<dbReference type="AlphaFoldDB" id="A0A2P7NRR3"/>